<keyword evidence="1" id="KW-0614">Plasmid</keyword>
<dbReference type="AlphaFoldDB" id="A0A6S6MHX8"/>
<evidence type="ECO:0000313" key="1">
    <source>
        <dbReference type="EMBL" id="BCH36155.1"/>
    </source>
</evidence>
<sequence>MRYLNHDLYYRVMSEISVKDKIFHLDSHVNMSLTIKRIYDLLYVYKH</sequence>
<name>A0A6S6MHX8_ENTFC</name>
<protein>
    <submittedName>
        <fullName evidence="1">Uncharacterized protein</fullName>
    </submittedName>
</protein>
<proteinExistence type="predicted"/>
<geneLocation type="plasmid" evidence="1">
    <name>pIHVA-EV0426-12</name>
</geneLocation>
<accession>A0A6S6MHX8</accession>
<reference evidence="1" key="1">
    <citation type="submission" date="2020-07" db="EMBL/GenBank/DDBJ databases">
        <title>Transmission dynamics of a linear vanA-plasmid during the 2017-2019 nosocomial multiclonal outbreaks of vancomycin-resistant enterococci.</title>
        <authorList>
            <person name="Fujiya Y."/>
            <person name="Harada T."/>
            <person name="Sugawara Y."/>
            <person name="Akeda Y."/>
            <person name="Yasuda M."/>
            <person name="Masumi A."/>
            <person name="Haryashi J."/>
            <person name="Tanimura N."/>
            <person name="Tsujimoto Y."/>
            <person name="Shibata W."/>
            <person name="Yamaguchi T."/>
            <person name="Kawahara R."/>
            <person name="Nishi I."/>
            <person name="Hamada S."/>
            <person name="Tomono K."/>
            <person name="Kakeya H."/>
        </authorList>
    </citation>
    <scope>NUCLEOTIDE SEQUENCE</scope>
    <source>
        <strain evidence="1">EV0426-12</strain>
        <plasmid evidence="1">pIHVA-EV0426-12</plasmid>
    </source>
</reference>
<dbReference type="EMBL" id="LC566215">
    <property type="protein sequence ID" value="BCH36155.1"/>
    <property type="molecule type" value="Genomic_DNA"/>
</dbReference>
<organism evidence="1">
    <name type="scientific">Enterococcus faecium</name>
    <name type="common">Streptococcus faecium</name>
    <dbReference type="NCBI Taxonomy" id="1352"/>
    <lineage>
        <taxon>Bacteria</taxon>
        <taxon>Bacillati</taxon>
        <taxon>Bacillota</taxon>
        <taxon>Bacilli</taxon>
        <taxon>Lactobacillales</taxon>
        <taxon>Enterococcaceae</taxon>
        <taxon>Enterococcus</taxon>
    </lineage>
</organism>